<dbReference type="EMBL" id="JAIFTL010000097">
    <property type="protein sequence ID" value="KAG9323530.1"/>
    <property type="molecule type" value="Genomic_DNA"/>
</dbReference>
<proteinExistence type="predicted"/>
<feature type="compositionally biased region" description="Polar residues" evidence="1">
    <location>
        <begin position="116"/>
        <end position="126"/>
    </location>
</feature>
<reference evidence="2" key="1">
    <citation type="submission" date="2021-07" db="EMBL/GenBank/DDBJ databases">
        <title>Draft genome of Mortierella alpina, strain LL118, isolated from an aspen leaf litter sample.</title>
        <authorList>
            <person name="Yang S."/>
            <person name="Vinatzer B.A."/>
        </authorList>
    </citation>
    <scope>NUCLEOTIDE SEQUENCE</scope>
    <source>
        <strain evidence="2">LL118</strain>
    </source>
</reference>
<evidence type="ECO:0000313" key="2">
    <source>
        <dbReference type="EMBL" id="KAG9323530.1"/>
    </source>
</evidence>
<feature type="compositionally biased region" description="Low complexity" evidence="1">
    <location>
        <begin position="1270"/>
        <end position="1285"/>
    </location>
</feature>
<comment type="caution">
    <text evidence="2">The sequence shown here is derived from an EMBL/GenBank/DDBJ whole genome shotgun (WGS) entry which is preliminary data.</text>
</comment>
<feature type="compositionally biased region" description="Polar residues" evidence="1">
    <location>
        <begin position="1544"/>
        <end position="1562"/>
    </location>
</feature>
<feature type="compositionally biased region" description="Polar residues" evidence="1">
    <location>
        <begin position="1023"/>
        <end position="1033"/>
    </location>
</feature>
<gene>
    <name evidence="2" type="ORF">KVV02_003350</name>
</gene>
<feature type="region of interest" description="Disordered" evidence="1">
    <location>
        <begin position="1"/>
        <end position="36"/>
    </location>
</feature>
<feature type="compositionally biased region" description="Low complexity" evidence="1">
    <location>
        <begin position="219"/>
        <end position="262"/>
    </location>
</feature>
<feature type="compositionally biased region" description="Low complexity" evidence="1">
    <location>
        <begin position="1221"/>
        <end position="1245"/>
    </location>
</feature>
<feature type="region of interest" description="Disordered" evidence="1">
    <location>
        <begin position="1399"/>
        <end position="1440"/>
    </location>
</feature>
<feature type="compositionally biased region" description="Polar residues" evidence="1">
    <location>
        <begin position="1110"/>
        <end position="1125"/>
    </location>
</feature>
<feature type="region of interest" description="Disordered" evidence="1">
    <location>
        <begin position="189"/>
        <end position="311"/>
    </location>
</feature>
<evidence type="ECO:0000313" key="3">
    <source>
        <dbReference type="Proteomes" id="UP000717515"/>
    </source>
</evidence>
<feature type="compositionally biased region" description="Polar residues" evidence="1">
    <location>
        <begin position="1133"/>
        <end position="1151"/>
    </location>
</feature>
<feature type="region of interest" description="Disordered" evidence="1">
    <location>
        <begin position="1014"/>
        <end position="1370"/>
    </location>
</feature>
<name>A0A9P8D1G4_MORAP</name>
<feature type="compositionally biased region" description="Basic and acidic residues" evidence="1">
    <location>
        <begin position="1061"/>
        <end position="1070"/>
    </location>
</feature>
<feature type="compositionally biased region" description="Low complexity" evidence="1">
    <location>
        <begin position="459"/>
        <end position="485"/>
    </location>
</feature>
<evidence type="ECO:0000256" key="1">
    <source>
        <dbReference type="SAM" id="MobiDB-lite"/>
    </source>
</evidence>
<feature type="compositionally biased region" description="Polar residues" evidence="1">
    <location>
        <begin position="1210"/>
        <end position="1220"/>
    </location>
</feature>
<feature type="compositionally biased region" description="Polar residues" evidence="1">
    <location>
        <begin position="286"/>
        <end position="298"/>
    </location>
</feature>
<feature type="region of interest" description="Disordered" evidence="1">
    <location>
        <begin position="1541"/>
        <end position="1578"/>
    </location>
</feature>
<feature type="region of interest" description="Disordered" evidence="1">
    <location>
        <begin position="440"/>
        <end position="514"/>
    </location>
</feature>
<accession>A0A9P8D1G4</accession>
<dbReference type="Proteomes" id="UP000717515">
    <property type="component" value="Unassembled WGS sequence"/>
</dbReference>
<feature type="region of interest" description="Disordered" evidence="1">
    <location>
        <begin position="589"/>
        <end position="627"/>
    </location>
</feature>
<feature type="compositionally biased region" description="Basic and acidic residues" evidence="1">
    <location>
        <begin position="1152"/>
        <end position="1170"/>
    </location>
</feature>
<feature type="region of interest" description="Disordered" evidence="1">
    <location>
        <begin position="663"/>
        <end position="714"/>
    </location>
</feature>
<feature type="compositionally biased region" description="Polar residues" evidence="1">
    <location>
        <begin position="1297"/>
        <end position="1306"/>
    </location>
</feature>
<feature type="compositionally biased region" description="Basic and acidic residues" evidence="1">
    <location>
        <begin position="25"/>
        <end position="36"/>
    </location>
</feature>
<feature type="region of interest" description="Disordered" evidence="1">
    <location>
        <begin position="111"/>
        <end position="158"/>
    </location>
</feature>
<feature type="compositionally biased region" description="Polar residues" evidence="1">
    <location>
        <begin position="1251"/>
        <end position="1265"/>
    </location>
</feature>
<feature type="compositionally biased region" description="Polar residues" evidence="1">
    <location>
        <begin position="65"/>
        <end position="86"/>
    </location>
</feature>
<feature type="compositionally biased region" description="Basic and acidic residues" evidence="1">
    <location>
        <begin position="1"/>
        <end position="11"/>
    </location>
</feature>
<feature type="compositionally biased region" description="Low complexity" evidence="1">
    <location>
        <begin position="493"/>
        <end position="506"/>
    </location>
</feature>
<feature type="compositionally biased region" description="Basic and acidic residues" evidence="1">
    <location>
        <begin position="1568"/>
        <end position="1578"/>
    </location>
</feature>
<feature type="region of interest" description="Disordered" evidence="1">
    <location>
        <begin position="1591"/>
        <end position="1640"/>
    </location>
</feature>
<feature type="compositionally biased region" description="Low complexity" evidence="1">
    <location>
        <begin position="1339"/>
        <end position="1366"/>
    </location>
</feature>
<feature type="compositionally biased region" description="Low complexity" evidence="1">
    <location>
        <begin position="677"/>
        <end position="713"/>
    </location>
</feature>
<feature type="compositionally biased region" description="Low complexity" evidence="1">
    <location>
        <begin position="600"/>
        <end position="622"/>
    </location>
</feature>
<organism evidence="2 3">
    <name type="scientific">Mortierella alpina</name>
    <name type="common">Oleaginous fungus</name>
    <name type="synonym">Mortierella renispora</name>
    <dbReference type="NCBI Taxonomy" id="64518"/>
    <lineage>
        <taxon>Eukaryota</taxon>
        <taxon>Fungi</taxon>
        <taxon>Fungi incertae sedis</taxon>
        <taxon>Mucoromycota</taxon>
        <taxon>Mortierellomycotina</taxon>
        <taxon>Mortierellomycetes</taxon>
        <taxon>Mortierellales</taxon>
        <taxon>Mortierellaceae</taxon>
        <taxon>Mortierella</taxon>
    </lineage>
</organism>
<feature type="region of interest" description="Disordered" evidence="1">
    <location>
        <begin position="64"/>
        <end position="88"/>
    </location>
</feature>
<protein>
    <submittedName>
        <fullName evidence="2">Uncharacterized protein</fullName>
    </submittedName>
</protein>
<sequence>MEDPIPKEHPLKTVSLNSKDGSLGSKHEAFRKGDHVESEIQATCKLPIAGLDAVVDCDNERAASLPTNSGAQSGSTRVESSSSATCMSPPREHIHYSQTHHPIAHHRLHDPHHQYYDSTGSNSSRTSDNKQKGGRRFSYSKVGSLPHVDPLPQQQQQKLGVPCSNGSLGLLIDPISKCCNIHPPPLTVCTGPSTPSKYSDSRQAKGSPDTFSIPPLPGSCSSPATTQSMSSSPMPVTTLPSSATASSLPSPTSPTSPTSRSSGRVQREKGPTVQSDPSHTCAPPSNDLQKSGSLNTQHLPRRERQGHARPRVCKMVTKHPHVKLDWKVPEPIKAGSEVLRGVLVISAKELSESEMRKVASQNIQAATTGPASRESGNTIMKNVINVLMHHKRDRMVRIEHIEIDLTGVEEVTTGSSLLSRTKTDRHCFLHKTQVLSTKDLKLVQDSNSAPPAPSPRRSPSPATFAPSSTTVSASSTASSLSSTDTVNPRRDLASATTAAPSTPSTSGPISDSFLPGCIVPGTQQGIPFHMRVPEKVGGTFKSVHASLSYQLTANVHIRRGKEVFVLQHHIPVSLFELVQIRTATKIASPHDLNPHPMVGSSSSTPSTTISLSSTSSCSSASSEGKRTSGVRFVIPKSNSVLGTAAVKPYSLWGLGPVIASSSQSKYPSRYPGGRGHGQQQQHGQRPRTGSLGSATGSGPSSPYSPTSPIGPITRSYSALTPQQLLHQSEDRDRYSAMIIGKNTHPQEEEMLSVTDQYRRFRRQQQREEQQLQLQQHLYQHHSSLPRHAPLRENIDSVDEVGFGAHIDKSVAAAGDNITLDMFVVKSDIMKVVDIKVSLVETTQIYSLVNNEHEGHGAPYPMSTRTAAEKAGQDAPRRRLIETHVNKIARDYVPAQAEENHANDNHLKGYYEDYENFRTARSLTMYKLGMRIPESALTIPDRELFTVEYMFVIKFFFKDRIGAFLELPIEIVSQYNHNRISTISGAISCVSNSVQIALPPIPILVKRSESYSSDLDTCGGEKSAISQGAQSTGTRPRRKRSKDNHSVDNTTAFNARGGCDQKTPKAKDFKAPRKRASISVVPIRTSSLQPPPNPGREPNVQDLAGRRLDAQGNSSQVVRPATAQSQETREIQGKTATSTQEADSCIQASSHVPRSELDAIDSRSMESKPDSQSRSTDGHQVVDGPSPLTRSRSTRAHPGTLPKIVIENVGPTFTLTGSSDGSPTFTTSPASTLSTASPSPALPLLFDLTSAALPTSAPSPRSTNPTMGPCTRGRSNSDNTSTRSTSMASPAVKEPSGPCSSSSTNPTGHPPHPYPRLHQRQSSSASRDDDSTHSNNGLVAKLAKSLSSPLLRSRASSSSSPTGSPLSFLNSPQQQSSAFTLASTTLSALTMLSSVGHAAVGHEGNQGRAGSSSMQRHKVQHSPPRPLKSCLKKRSTGSPPGDATMVAAASVKSDGTAVLFTPPGGTLKKKVSFATGSTPLPSPTGSQISLVGLGGVESPYATSFTTSSYNLQFSIPPSPSTGGNAVTDQNCGKLSRLATAAPVSPLSNSSHSPTIQSPASASPRSRFHHPFDSHPSRLSPLEKQHLDHQIQDLNVPHSQTGSDGEDDDEDSTDEDEDEDEDYEGDFEDEDDIERESEEQRIERRRLARVAWLAKYGDAFKQVYGAVPELPPI</sequence>
<feature type="compositionally biased region" description="Acidic residues" evidence="1">
    <location>
        <begin position="1602"/>
        <end position="1635"/>
    </location>
</feature>